<dbReference type="EMBL" id="JBHRVD010000001">
    <property type="protein sequence ID" value="MFC3323635.1"/>
    <property type="molecule type" value="Genomic_DNA"/>
</dbReference>
<dbReference type="Pfam" id="PF16955">
    <property type="entry name" value="OFeT_1"/>
    <property type="match status" value="1"/>
</dbReference>
<evidence type="ECO:0000313" key="2">
    <source>
        <dbReference type="EMBL" id="MFC3323635.1"/>
    </source>
</evidence>
<feature type="transmembrane region" description="Helical" evidence="1">
    <location>
        <begin position="191"/>
        <end position="208"/>
    </location>
</feature>
<dbReference type="Proteomes" id="UP001595648">
    <property type="component" value="Unassembled WGS sequence"/>
</dbReference>
<gene>
    <name evidence="2" type="ORF">ACFOJ9_17920</name>
</gene>
<evidence type="ECO:0000313" key="3">
    <source>
        <dbReference type="Proteomes" id="UP001595648"/>
    </source>
</evidence>
<organism evidence="2 3">
    <name type="scientific">Mesorhizobium cantuariense</name>
    <dbReference type="NCBI Taxonomy" id="1300275"/>
    <lineage>
        <taxon>Bacteria</taxon>
        <taxon>Pseudomonadati</taxon>
        <taxon>Pseudomonadota</taxon>
        <taxon>Alphaproteobacteria</taxon>
        <taxon>Hyphomicrobiales</taxon>
        <taxon>Phyllobacteriaceae</taxon>
        <taxon>Mesorhizobium</taxon>
    </lineage>
</organism>
<dbReference type="RefSeq" id="WP_378980244.1">
    <property type="nucleotide sequence ID" value="NZ_JBHRVD010000001.1"/>
</dbReference>
<feature type="transmembrane region" description="Helical" evidence="1">
    <location>
        <begin position="220"/>
        <end position="241"/>
    </location>
</feature>
<protein>
    <submittedName>
        <fullName evidence="2">COG4280 domain-containing protein</fullName>
    </submittedName>
</protein>
<proteinExistence type="predicted"/>
<keyword evidence="1" id="KW-0472">Membrane</keyword>
<evidence type="ECO:0000256" key="1">
    <source>
        <dbReference type="SAM" id="Phobius"/>
    </source>
</evidence>
<comment type="caution">
    <text evidence="2">The sequence shown here is derived from an EMBL/GenBank/DDBJ whole genome shotgun (WGS) entry which is preliminary data.</text>
</comment>
<accession>A0ABV7MQK4</accession>
<reference evidence="3" key="1">
    <citation type="journal article" date="2019" name="Int. J. Syst. Evol. Microbiol.">
        <title>The Global Catalogue of Microorganisms (GCM) 10K type strain sequencing project: providing services to taxonomists for standard genome sequencing and annotation.</title>
        <authorList>
            <consortium name="The Broad Institute Genomics Platform"/>
            <consortium name="The Broad Institute Genome Sequencing Center for Infectious Disease"/>
            <person name="Wu L."/>
            <person name="Ma J."/>
        </authorList>
    </citation>
    <scope>NUCLEOTIDE SEQUENCE [LARGE SCALE GENOMIC DNA]</scope>
    <source>
        <strain evidence="3">ICMP 19515</strain>
    </source>
</reference>
<feature type="transmembrane region" description="Helical" evidence="1">
    <location>
        <begin position="12"/>
        <end position="35"/>
    </location>
</feature>
<keyword evidence="3" id="KW-1185">Reference proteome</keyword>
<feature type="transmembrane region" description="Helical" evidence="1">
    <location>
        <begin position="157"/>
        <end position="179"/>
    </location>
</feature>
<feature type="transmembrane region" description="Helical" evidence="1">
    <location>
        <begin position="127"/>
        <end position="151"/>
    </location>
</feature>
<keyword evidence="1" id="KW-0812">Transmembrane</keyword>
<sequence length="249" mass="25990">MISWATAAPAVTAAFLASLVEAVEALTIVLAVGTVRGWRPALTGTGAGLALLVLLVLALGPLLDLVPLHALQLVIGVLLLLFGLRWLRKAILRSAGVIALHDETKAFAKEEANLQTAERNKEAHLDWIAGITAFKAVVLEGLEVVFIVIAVGAGRGLLVPAAMGAAAACVVVLLIGVIVHRPLARVPENTLKFGVRVMLSAFGVFWTGEGLGVDWPGHDLSILAFAAIFLAVGLVAVKLAMRTASEVKL</sequence>
<keyword evidence="1" id="KW-1133">Transmembrane helix</keyword>
<name>A0ABV7MQK4_9HYPH</name>
<feature type="transmembrane region" description="Helical" evidence="1">
    <location>
        <begin position="69"/>
        <end position="87"/>
    </location>
</feature>
<dbReference type="InterPro" id="IPR031594">
    <property type="entry name" value="OFeT_1"/>
</dbReference>
<feature type="transmembrane region" description="Helical" evidence="1">
    <location>
        <begin position="42"/>
        <end position="63"/>
    </location>
</feature>